<gene>
    <name evidence="1" type="ORF">AVEN_46107_1</name>
</gene>
<reference evidence="1 2" key="1">
    <citation type="journal article" date="2019" name="Sci. Rep.">
        <title>Orb-weaving spider Araneus ventricosus genome elucidates the spidroin gene catalogue.</title>
        <authorList>
            <person name="Kono N."/>
            <person name="Nakamura H."/>
            <person name="Ohtoshi R."/>
            <person name="Moran D.A.P."/>
            <person name="Shinohara A."/>
            <person name="Yoshida Y."/>
            <person name="Fujiwara M."/>
            <person name="Mori M."/>
            <person name="Tomita M."/>
            <person name="Arakawa K."/>
        </authorList>
    </citation>
    <scope>NUCLEOTIDE SEQUENCE [LARGE SCALE GENOMIC DNA]</scope>
</reference>
<comment type="caution">
    <text evidence="1">The sequence shown here is derived from an EMBL/GenBank/DDBJ whole genome shotgun (WGS) entry which is preliminary data.</text>
</comment>
<name>A0A4Y2SGC7_ARAVE</name>
<dbReference type="EMBL" id="BGPR01021761">
    <property type="protein sequence ID" value="GBN87322.1"/>
    <property type="molecule type" value="Genomic_DNA"/>
</dbReference>
<organism evidence="1 2">
    <name type="scientific">Araneus ventricosus</name>
    <name type="common">Orbweaver spider</name>
    <name type="synonym">Epeira ventricosa</name>
    <dbReference type="NCBI Taxonomy" id="182803"/>
    <lineage>
        <taxon>Eukaryota</taxon>
        <taxon>Metazoa</taxon>
        <taxon>Ecdysozoa</taxon>
        <taxon>Arthropoda</taxon>
        <taxon>Chelicerata</taxon>
        <taxon>Arachnida</taxon>
        <taxon>Araneae</taxon>
        <taxon>Araneomorphae</taxon>
        <taxon>Entelegynae</taxon>
        <taxon>Araneoidea</taxon>
        <taxon>Araneidae</taxon>
        <taxon>Araneus</taxon>
    </lineage>
</organism>
<sequence>MKTVVEEEKETEEERLKRLEADADYREHIHQQLSQDIVNQSLYICESQVETQHCEPMNVICEFCKAKNFLGERPSDNTTFVSKSVATKSEIYNGHSNETRSLV</sequence>
<protein>
    <submittedName>
        <fullName evidence="1">Uncharacterized protein</fullName>
    </submittedName>
</protein>
<proteinExistence type="predicted"/>
<evidence type="ECO:0000313" key="1">
    <source>
        <dbReference type="EMBL" id="GBN87322.1"/>
    </source>
</evidence>
<keyword evidence="2" id="KW-1185">Reference proteome</keyword>
<dbReference type="AlphaFoldDB" id="A0A4Y2SGC7"/>
<evidence type="ECO:0000313" key="2">
    <source>
        <dbReference type="Proteomes" id="UP000499080"/>
    </source>
</evidence>
<dbReference type="Proteomes" id="UP000499080">
    <property type="component" value="Unassembled WGS sequence"/>
</dbReference>
<accession>A0A4Y2SGC7</accession>